<proteinExistence type="predicted"/>
<reference evidence="3" key="3">
    <citation type="submission" date="2015-06" db="UniProtKB">
        <authorList>
            <consortium name="EnsemblMetazoa"/>
        </authorList>
    </citation>
    <scope>IDENTIFICATION</scope>
</reference>
<evidence type="ECO:0000313" key="4">
    <source>
        <dbReference type="Proteomes" id="UP000015101"/>
    </source>
</evidence>
<dbReference type="KEGG" id="hro:HELRODRAFT_158529"/>
<dbReference type="EMBL" id="AMQM01000063">
    <property type="status" value="NOT_ANNOTATED_CDS"/>
    <property type="molecule type" value="Genomic_DNA"/>
</dbReference>
<reference evidence="2 4" key="2">
    <citation type="journal article" date="2013" name="Nature">
        <title>Insights into bilaterian evolution from three spiralian genomes.</title>
        <authorList>
            <person name="Simakov O."/>
            <person name="Marletaz F."/>
            <person name="Cho S.J."/>
            <person name="Edsinger-Gonzales E."/>
            <person name="Havlak P."/>
            <person name="Hellsten U."/>
            <person name="Kuo D.H."/>
            <person name="Larsson T."/>
            <person name="Lv J."/>
            <person name="Arendt D."/>
            <person name="Savage R."/>
            <person name="Osoegawa K."/>
            <person name="de Jong P."/>
            <person name="Grimwood J."/>
            <person name="Chapman J.A."/>
            <person name="Shapiro H."/>
            <person name="Aerts A."/>
            <person name="Otillar R.P."/>
            <person name="Terry A.Y."/>
            <person name="Boore J.L."/>
            <person name="Grigoriev I.V."/>
            <person name="Lindberg D.R."/>
            <person name="Seaver E.C."/>
            <person name="Weisblat D.A."/>
            <person name="Putnam N.H."/>
            <person name="Rokhsar D.S."/>
        </authorList>
    </citation>
    <scope>NUCLEOTIDE SEQUENCE</scope>
</reference>
<organism evidence="3 4">
    <name type="scientific">Helobdella robusta</name>
    <name type="common">Californian leech</name>
    <dbReference type="NCBI Taxonomy" id="6412"/>
    <lineage>
        <taxon>Eukaryota</taxon>
        <taxon>Metazoa</taxon>
        <taxon>Spiralia</taxon>
        <taxon>Lophotrochozoa</taxon>
        <taxon>Annelida</taxon>
        <taxon>Clitellata</taxon>
        <taxon>Hirudinea</taxon>
        <taxon>Rhynchobdellida</taxon>
        <taxon>Glossiphoniidae</taxon>
        <taxon>Helobdella</taxon>
    </lineage>
</organism>
<dbReference type="GeneID" id="20197922"/>
<dbReference type="OrthoDB" id="7553636at2759"/>
<accession>T1EMX2</accession>
<feature type="compositionally biased region" description="Polar residues" evidence="1">
    <location>
        <begin position="1"/>
        <end position="10"/>
    </location>
</feature>
<dbReference type="HOGENOM" id="CLU_154823_0_0_1"/>
<feature type="compositionally biased region" description="Basic residues" evidence="1">
    <location>
        <begin position="11"/>
        <end position="20"/>
    </location>
</feature>
<dbReference type="Proteomes" id="UP000015101">
    <property type="component" value="Unassembled WGS sequence"/>
</dbReference>
<evidence type="ECO:0000313" key="2">
    <source>
        <dbReference type="EMBL" id="ESO12105.1"/>
    </source>
</evidence>
<evidence type="ECO:0000256" key="1">
    <source>
        <dbReference type="SAM" id="MobiDB-lite"/>
    </source>
</evidence>
<dbReference type="AlphaFoldDB" id="T1EMX2"/>
<reference evidence="4" key="1">
    <citation type="submission" date="2012-12" db="EMBL/GenBank/DDBJ databases">
        <authorList>
            <person name="Hellsten U."/>
            <person name="Grimwood J."/>
            <person name="Chapman J.A."/>
            <person name="Shapiro H."/>
            <person name="Aerts A."/>
            <person name="Otillar R.P."/>
            <person name="Terry A.Y."/>
            <person name="Boore J.L."/>
            <person name="Simakov O."/>
            <person name="Marletaz F."/>
            <person name="Cho S.-J."/>
            <person name="Edsinger-Gonzales E."/>
            <person name="Havlak P."/>
            <person name="Kuo D.-H."/>
            <person name="Larsson T."/>
            <person name="Lv J."/>
            <person name="Arendt D."/>
            <person name="Savage R."/>
            <person name="Osoegawa K."/>
            <person name="de Jong P."/>
            <person name="Lindberg D.R."/>
            <person name="Seaver E.C."/>
            <person name="Weisblat D.A."/>
            <person name="Putnam N.H."/>
            <person name="Grigoriev I.V."/>
            <person name="Rokhsar D.S."/>
        </authorList>
    </citation>
    <scope>NUCLEOTIDE SEQUENCE</scope>
</reference>
<dbReference type="InParanoid" id="T1EMX2"/>
<name>T1EMX2_HELRO</name>
<evidence type="ECO:0000313" key="3">
    <source>
        <dbReference type="EnsemblMetazoa" id="HelroP158529"/>
    </source>
</evidence>
<dbReference type="RefSeq" id="XP_009008825.1">
    <property type="nucleotide sequence ID" value="XM_009010577.1"/>
</dbReference>
<dbReference type="CTD" id="20197922"/>
<sequence>MHQRYPSNHSTPRKVNRKKVLASSADKIKTSKRRLSIARETETMKTWRDSKRNNAGFKSKDLVLRPRKRQCPAKLLRNWKDRCKRYPAKLPKNWRGRYKITNKLNDVMKRPMIMEKNGQR</sequence>
<dbReference type="EnsemblMetazoa" id="HelroT158529">
    <property type="protein sequence ID" value="HelroP158529"/>
    <property type="gene ID" value="HelroG158529"/>
</dbReference>
<keyword evidence="4" id="KW-1185">Reference proteome</keyword>
<feature type="region of interest" description="Disordered" evidence="1">
    <location>
        <begin position="1"/>
        <end position="44"/>
    </location>
</feature>
<dbReference type="EMBL" id="KB095811">
    <property type="protein sequence ID" value="ESO12105.1"/>
    <property type="molecule type" value="Genomic_DNA"/>
</dbReference>
<protein>
    <submittedName>
        <fullName evidence="2 3">Uncharacterized protein</fullName>
    </submittedName>
</protein>
<gene>
    <name evidence="3" type="primary">20197922</name>
    <name evidence="2" type="ORF">HELRODRAFT_158529</name>
</gene>